<feature type="domain" description="Type ISP restriction-modification enzyme LLaBIII C-terminal specificity" evidence="1">
    <location>
        <begin position="3"/>
        <end position="73"/>
    </location>
</feature>
<sequence length="103" mass="12036">MSEQIGEAKYKDTKNKNLKIEKIAYDAEAQKLFVNENLHFCGVSEAVWEYKIGGYQVLDKYLKSHKGEEIDFKHFEKVIQSLNKSLEIESKIAKLVVVKKWQK</sequence>
<dbReference type="EMBL" id="UGJE01000002">
    <property type="protein sequence ID" value="STQ86356.1"/>
    <property type="molecule type" value="Genomic_DNA"/>
</dbReference>
<reference evidence="2 5" key="2">
    <citation type="submission" date="2018-06" db="EMBL/GenBank/DDBJ databases">
        <authorList>
            <consortium name="Pathogen Informatics"/>
            <person name="Doyle S."/>
        </authorList>
    </citation>
    <scope>NUCLEOTIDE SEQUENCE [LARGE SCALE GENOMIC DNA]</scope>
    <source>
        <strain evidence="2 5">NCTC12714</strain>
    </source>
</reference>
<keyword evidence="2" id="KW-0808">Transferase</keyword>
<dbReference type="InterPro" id="IPR041635">
    <property type="entry name" value="Type_ISP_LLaBIII_C"/>
</dbReference>
<gene>
    <name evidence="3" type="ORF">LS73_000880</name>
    <name evidence="2" type="ORF">NCTC12714_01163</name>
</gene>
<protein>
    <submittedName>
        <fullName evidence="2">Adenine specific DNA methyltransferase</fullName>
    </submittedName>
</protein>
<keyword evidence="5" id="KW-1185">Reference proteome</keyword>
<evidence type="ECO:0000259" key="1">
    <source>
        <dbReference type="Pfam" id="PF18135"/>
    </source>
</evidence>
<keyword evidence="2" id="KW-0489">Methyltransferase</keyword>
<dbReference type="Pfam" id="PF18135">
    <property type="entry name" value="Type_ISP_C"/>
    <property type="match status" value="1"/>
</dbReference>
<name>A0A099U0R2_9HELI</name>
<dbReference type="EMBL" id="JRPD02000001">
    <property type="protein sequence ID" value="TLE01711.1"/>
    <property type="molecule type" value="Genomic_DNA"/>
</dbReference>
<dbReference type="STRING" id="216.LS73_02155"/>
<dbReference type="Proteomes" id="UP000255139">
    <property type="component" value="Unassembled WGS sequence"/>
</dbReference>
<dbReference type="AlphaFoldDB" id="A0A099U0R2"/>
<evidence type="ECO:0000313" key="3">
    <source>
        <dbReference type="EMBL" id="TLE01711.1"/>
    </source>
</evidence>
<dbReference type="REBASE" id="99273">
    <property type="entry name" value="HmuST1ORF2160P"/>
</dbReference>
<evidence type="ECO:0000313" key="5">
    <source>
        <dbReference type="Proteomes" id="UP000255139"/>
    </source>
</evidence>
<dbReference type="RefSeq" id="WP_034557075.1">
    <property type="nucleotide sequence ID" value="NZ_FZML01000010.1"/>
</dbReference>
<evidence type="ECO:0000313" key="2">
    <source>
        <dbReference type="EMBL" id="STQ86356.1"/>
    </source>
</evidence>
<dbReference type="Proteomes" id="UP000029922">
    <property type="component" value="Unassembled WGS sequence"/>
</dbReference>
<evidence type="ECO:0000313" key="4">
    <source>
        <dbReference type="Proteomes" id="UP000029922"/>
    </source>
</evidence>
<dbReference type="OrthoDB" id="9759819at2"/>
<proteinExistence type="predicted"/>
<accession>A0A099U0R2</accession>
<reference evidence="3 4" key="1">
    <citation type="journal article" date="2014" name="Genome Announc.">
        <title>Draft genome sequences of eight enterohepatic helicobacter species isolated from both laboratory and wild rodents.</title>
        <authorList>
            <person name="Sheh A."/>
            <person name="Shen Z."/>
            <person name="Fox J.G."/>
        </authorList>
    </citation>
    <scope>NUCLEOTIDE SEQUENCE [LARGE SCALE GENOMIC DNA]</scope>
    <source>
        <strain evidence="3 4">ST1</strain>
    </source>
</reference>
<dbReference type="GO" id="GO:0008168">
    <property type="term" value="F:methyltransferase activity"/>
    <property type="evidence" value="ECO:0007669"/>
    <property type="project" value="UniProtKB-KW"/>
</dbReference>
<dbReference type="GO" id="GO:0032259">
    <property type="term" value="P:methylation"/>
    <property type="evidence" value="ECO:0007669"/>
    <property type="project" value="UniProtKB-KW"/>
</dbReference>
<organism evidence="2 5">
    <name type="scientific">Helicobacter muridarum</name>
    <dbReference type="NCBI Taxonomy" id="216"/>
    <lineage>
        <taxon>Bacteria</taxon>
        <taxon>Pseudomonadati</taxon>
        <taxon>Campylobacterota</taxon>
        <taxon>Epsilonproteobacteria</taxon>
        <taxon>Campylobacterales</taxon>
        <taxon>Helicobacteraceae</taxon>
        <taxon>Helicobacter</taxon>
    </lineage>
</organism>